<dbReference type="Pfam" id="PF00873">
    <property type="entry name" value="ACR_tran"/>
    <property type="match status" value="1"/>
</dbReference>
<evidence type="ECO:0000256" key="1">
    <source>
        <dbReference type="ARBA" id="ARBA00005585"/>
    </source>
</evidence>
<evidence type="ECO:0000259" key="4">
    <source>
        <dbReference type="PROSITE" id="PS50156"/>
    </source>
</evidence>
<feature type="transmembrane region" description="Helical" evidence="3">
    <location>
        <begin position="273"/>
        <end position="292"/>
    </location>
</feature>
<keyword evidence="3" id="KW-1133">Transmembrane helix</keyword>
<keyword evidence="3" id="KW-0472">Membrane</keyword>
<gene>
    <name evidence="5" type="ORF">VaNZ11_012090</name>
</gene>
<feature type="transmembrane region" description="Helical" evidence="3">
    <location>
        <begin position="607"/>
        <end position="629"/>
    </location>
</feature>
<feature type="domain" description="SSD" evidence="4">
    <location>
        <begin position="272"/>
        <end position="429"/>
    </location>
</feature>
<feature type="transmembrane region" description="Helical" evidence="3">
    <location>
        <begin position="843"/>
        <end position="861"/>
    </location>
</feature>
<dbReference type="InterPro" id="IPR051697">
    <property type="entry name" value="Patched_domain-protein"/>
</dbReference>
<keyword evidence="3" id="KW-0812">Transmembrane</keyword>
<dbReference type="InterPro" id="IPR053958">
    <property type="entry name" value="HMGCR/SNAP/NPC1-like_SSD"/>
</dbReference>
<reference evidence="5 6" key="1">
    <citation type="journal article" date="2023" name="IScience">
        <title>Expanded male sex-determining region conserved during the evolution of homothallism in the green alga Volvox.</title>
        <authorList>
            <person name="Yamamoto K."/>
            <person name="Matsuzaki R."/>
            <person name="Mahakham W."/>
            <person name="Heman W."/>
            <person name="Sekimoto H."/>
            <person name="Kawachi M."/>
            <person name="Minakuchi Y."/>
            <person name="Toyoda A."/>
            <person name="Nozaki H."/>
        </authorList>
    </citation>
    <scope>NUCLEOTIDE SEQUENCE [LARGE SCALE GENOMIC DNA]</scope>
    <source>
        <strain evidence="5 6">NIES-4468</strain>
    </source>
</reference>
<evidence type="ECO:0000313" key="6">
    <source>
        <dbReference type="Proteomes" id="UP001165090"/>
    </source>
</evidence>
<feature type="transmembrane region" description="Helical" evidence="3">
    <location>
        <begin position="335"/>
        <end position="356"/>
    </location>
</feature>
<feature type="transmembrane region" description="Helical" evidence="3">
    <location>
        <begin position="867"/>
        <end position="887"/>
    </location>
</feature>
<dbReference type="InterPro" id="IPR000731">
    <property type="entry name" value="SSD"/>
</dbReference>
<evidence type="ECO:0000313" key="5">
    <source>
        <dbReference type="EMBL" id="GLI67802.1"/>
    </source>
</evidence>
<dbReference type="Pfam" id="PF12349">
    <property type="entry name" value="Sterol-sensing"/>
    <property type="match status" value="1"/>
</dbReference>
<comment type="similarity">
    <text evidence="1">Belongs to the patched family.</text>
</comment>
<dbReference type="PANTHER" id="PTHR10796:SF92">
    <property type="entry name" value="PATCHED-RELATED, ISOFORM A"/>
    <property type="match status" value="1"/>
</dbReference>
<feature type="transmembrane region" description="Helical" evidence="3">
    <location>
        <begin position="368"/>
        <end position="392"/>
    </location>
</feature>
<dbReference type="PROSITE" id="PS50156">
    <property type="entry name" value="SSD"/>
    <property type="match status" value="1"/>
</dbReference>
<accession>A0ABQ5SD06</accession>
<name>A0ABQ5SD06_9CHLO</name>
<comment type="caution">
    <text evidence="5">The sequence shown here is derived from an EMBL/GenBank/DDBJ whole genome shotgun (WGS) entry which is preliminary data.</text>
</comment>
<organism evidence="5 6">
    <name type="scientific">Volvox africanus</name>
    <dbReference type="NCBI Taxonomy" id="51714"/>
    <lineage>
        <taxon>Eukaryota</taxon>
        <taxon>Viridiplantae</taxon>
        <taxon>Chlorophyta</taxon>
        <taxon>core chlorophytes</taxon>
        <taxon>Chlorophyceae</taxon>
        <taxon>CS clade</taxon>
        <taxon>Chlamydomonadales</taxon>
        <taxon>Volvocaceae</taxon>
        <taxon>Volvox</taxon>
    </lineage>
</organism>
<feature type="region of interest" description="Disordered" evidence="2">
    <location>
        <begin position="497"/>
        <end position="520"/>
    </location>
</feature>
<feature type="transmembrane region" description="Helical" evidence="3">
    <location>
        <begin position="304"/>
        <end position="323"/>
    </location>
</feature>
<evidence type="ECO:0000256" key="3">
    <source>
        <dbReference type="SAM" id="Phobius"/>
    </source>
</evidence>
<sequence length="998" mass="109126">MKCLRRISSAVDRGLTNFYRSLGRLIARRPWLVIFICTAVTAACLVGFLRFEVEDDAEKLYTPQNAPSFKDKEYVDANYPSESLSVKILCLDRAQSGGSVLTKEALLEHLRAYKLITSQVVAVKGKSYTWSDVCDTGSGNNTRCRVESILQFWEFNETTLLSDPDVIRTVNGGTIADWQGLPLSLDWVMGGVDRNATGAVTRAEVFQTVFYIRIIEDSVTKLDGEGEGSVAFKWQERITEVAYDKWSSAVVAQYVSCDGAVGRESTKAINRDIGRLSIGYILLITYTIIALWRNSWAYQKAHVALASFLAIGMGIGMDIGLLGGLGLKFNFVCQVLPFLLVGVGVDNTFIIISNYFDQDPDAPIEYRMGEALGLAGSSITVSCMTNVIAFAVGTYTSLEALLSFSVYASIGTLLVFVFQVTIFPAFLTLDARRELRTRLGVGCPGFGCVAPGCCVAEPAADQLTRGNNGWSFGTNTYKHDSAGPTMASSYPTQVTALGDPSTTSTTTTATATTAKPPPPPLMPINRAGSGAMGSVPDVAVKVMIRPPSASDQQQQQQEAVAPPRDFSTPVIVPCCGRRVFDPHEDQLSTRIVARWLPALSLNRYGKIMVVVLECVMLGFAIYGCTKVYMDFNFRELFVPHGNWLHKAFQVEDQYFGGEKVPVAVYTRATRDGRDYFYYQDQLLQISEAFKTNKYITNVPAVSSWYVNYQTWLNGSYASQLTNGRAPNETAFNSWLQKWLSTDGRGFSHNVLINANTGRIVGSRIDGFTKDVEDGSWAVKCVDSTRAAVEAAAPDLDPIAFGFSYTFWDGFRTIAFSTVTNVIIAGAAVFLVTMILLADVVASLIVGTMVVLSDVGVFGFMHYANLQFNSVTCIVLVLAVGIAVDYSAHVMRAFLVSTGTRQERAHKALIEIGGAVWNGAMTTFLAVLPMAAAEHYIFTTIFKMFAVLILLSIWHGIVLLPVLMSWIGPLPYRDADQQGGGEEEVCGRVRSTRTAVQAV</sequence>
<evidence type="ECO:0000256" key="2">
    <source>
        <dbReference type="SAM" id="MobiDB-lite"/>
    </source>
</evidence>
<keyword evidence="6" id="KW-1185">Reference proteome</keyword>
<dbReference type="PANTHER" id="PTHR10796">
    <property type="entry name" value="PATCHED-RELATED"/>
    <property type="match status" value="1"/>
</dbReference>
<dbReference type="Gene3D" id="1.20.1640.10">
    <property type="entry name" value="Multidrug efflux transporter AcrB transmembrane domain"/>
    <property type="match status" value="2"/>
</dbReference>
<feature type="compositionally biased region" description="Low complexity" evidence="2">
    <location>
        <begin position="500"/>
        <end position="514"/>
    </location>
</feature>
<feature type="transmembrane region" description="Helical" evidence="3">
    <location>
        <begin position="908"/>
        <end position="931"/>
    </location>
</feature>
<dbReference type="SUPFAM" id="SSF82866">
    <property type="entry name" value="Multidrug efflux transporter AcrB transmembrane domain"/>
    <property type="match status" value="2"/>
</dbReference>
<protein>
    <recommendedName>
        <fullName evidence="4">SSD domain-containing protein</fullName>
    </recommendedName>
</protein>
<feature type="transmembrane region" description="Helical" evidence="3">
    <location>
        <begin position="813"/>
        <end position="836"/>
    </location>
</feature>
<proteinExistence type="inferred from homology"/>
<dbReference type="Proteomes" id="UP001165090">
    <property type="component" value="Unassembled WGS sequence"/>
</dbReference>
<dbReference type="EMBL" id="BSDZ01000079">
    <property type="protein sequence ID" value="GLI67802.1"/>
    <property type="molecule type" value="Genomic_DNA"/>
</dbReference>
<feature type="transmembrane region" description="Helical" evidence="3">
    <location>
        <begin position="943"/>
        <end position="966"/>
    </location>
</feature>
<feature type="transmembrane region" description="Helical" evidence="3">
    <location>
        <begin position="404"/>
        <end position="429"/>
    </location>
</feature>
<feature type="transmembrane region" description="Helical" evidence="3">
    <location>
        <begin position="30"/>
        <end position="51"/>
    </location>
</feature>
<dbReference type="InterPro" id="IPR001036">
    <property type="entry name" value="Acrflvin-R"/>
</dbReference>